<dbReference type="Proteomes" id="UP000504603">
    <property type="component" value="Unplaced"/>
</dbReference>
<dbReference type="GeneID" id="111024420"/>
<dbReference type="RefSeq" id="XP_022157800.1">
    <property type="nucleotide sequence ID" value="XM_022302108.1"/>
</dbReference>
<dbReference type="AlphaFoldDB" id="A0A6J1DU32"/>
<dbReference type="KEGG" id="mcha:111024420"/>
<evidence type="ECO:0000256" key="1">
    <source>
        <dbReference type="SAM" id="MobiDB-lite"/>
    </source>
</evidence>
<evidence type="ECO:0000313" key="2">
    <source>
        <dbReference type="Proteomes" id="UP000504603"/>
    </source>
</evidence>
<accession>A0A6J1DU32</accession>
<feature type="compositionally biased region" description="Basic and acidic residues" evidence="1">
    <location>
        <begin position="183"/>
        <end position="200"/>
    </location>
</feature>
<feature type="compositionally biased region" description="Basic and acidic residues" evidence="1">
    <location>
        <begin position="211"/>
        <end position="241"/>
    </location>
</feature>
<evidence type="ECO:0000313" key="3">
    <source>
        <dbReference type="RefSeq" id="XP_022157800.1"/>
    </source>
</evidence>
<feature type="region of interest" description="Disordered" evidence="1">
    <location>
        <begin position="176"/>
        <end position="257"/>
    </location>
</feature>
<protein>
    <submittedName>
        <fullName evidence="3">Protein PAF1 homolog</fullName>
    </submittedName>
</protein>
<name>A0A6J1DU32_MOMCH</name>
<keyword evidence="2" id="KW-1185">Reference proteome</keyword>
<reference evidence="3" key="1">
    <citation type="submission" date="2025-08" db="UniProtKB">
        <authorList>
            <consortium name="RefSeq"/>
        </authorList>
    </citation>
    <scope>IDENTIFICATION</scope>
    <source>
        <strain evidence="3">OHB3-1</strain>
    </source>
</reference>
<organism evidence="2 3">
    <name type="scientific">Momordica charantia</name>
    <name type="common">Bitter gourd</name>
    <name type="synonym">Balsam pear</name>
    <dbReference type="NCBI Taxonomy" id="3673"/>
    <lineage>
        <taxon>Eukaryota</taxon>
        <taxon>Viridiplantae</taxon>
        <taxon>Streptophyta</taxon>
        <taxon>Embryophyta</taxon>
        <taxon>Tracheophyta</taxon>
        <taxon>Spermatophyta</taxon>
        <taxon>Magnoliopsida</taxon>
        <taxon>eudicotyledons</taxon>
        <taxon>Gunneridae</taxon>
        <taxon>Pentapetalae</taxon>
        <taxon>rosids</taxon>
        <taxon>fabids</taxon>
        <taxon>Cucurbitales</taxon>
        <taxon>Cucurbitaceae</taxon>
        <taxon>Momordiceae</taxon>
        <taxon>Momordica</taxon>
    </lineage>
</organism>
<proteinExistence type="predicted"/>
<gene>
    <name evidence="3" type="primary">LOC111024420</name>
</gene>
<sequence length="263" mass="29514">MVPDFRLAAVRGGNPLQTFEFPPSQAPTQHPMMSPHGYVNFQQLPILNIPQNSEFRAEHPQQPPPMINPGMYQPFLFNPVPPYHFPLSQMQIPASVHPYGMPNPSTLFPSLPPYYRMGNWVPPQNYGMISPRVPPPPQLPFLERGPQAPQLNPNILSTFNMGQLKPLEPPMMPIPANLPMDTGVEHGGEQEKSHNQRLEPEVSIGQKRKGKEVLTDPETEKDGSSRRLTPKDSAMENRDEEQFYSSPLIITPGDGNDDFLLVS</sequence>